<dbReference type="InterPro" id="IPR031925">
    <property type="entry name" value="TBCC_N"/>
</dbReference>
<name>A0A8H7Q4Y7_MORIS</name>
<dbReference type="OrthoDB" id="194775at2759"/>
<evidence type="ECO:0000256" key="2">
    <source>
        <dbReference type="ARBA" id="ARBA00008848"/>
    </source>
</evidence>
<comment type="similarity">
    <text evidence="2">Belongs to the TBCC family.</text>
</comment>
<keyword evidence="9" id="KW-1185">Reference proteome</keyword>
<dbReference type="GO" id="GO:0007023">
    <property type="term" value="P:post-chaperonin tubulin folding pathway"/>
    <property type="evidence" value="ECO:0007669"/>
    <property type="project" value="InterPro"/>
</dbReference>
<evidence type="ECO:0000313" key="8">
    <source>
        <dbReference type="EMBL" id="KAG2184771.1"/>
    </source>
</evidence>
<evidence type="ECO:0000256" key="1">
    <source>
        <dbReference type="ARBA" id="ARBA00004496"/>
    </source>
</evidence>
<evidence type="ECO:0000313" key="9">
    <source>
        <dbReference type="Proteomes" id="UP000654370"/>
    </source>
</evidence>
<proteinExistence type="inferred from homology"/>
<dbReference type="Proteomes" id="UP000654370">
    <property type="component" value="Unassembled WGS sequence"/>
</dbReference>
<feature type="domain" description="C-CAP/cofactor C-like" evidence="7">
    <location>
        <begin position="107"/>
        <end position="267"/>
    </location>
</feature>
<dbReference type="Pfam" id="PF07986">
    <property type="entry name" value="TBCC"/>
    <property type="match status" value="1"/>
</dbReference>
<protein>
    <recommendedName>
        <fullName evidence="7">C-CAP/cofactor C-like domain-containing protein</fullName>
    </recommendedName>
</protein>
<feature type="compositionally biased region" description="Basic and acidic residues" evidence="6">
    <location>
        <begin position="110"/>
        <end position="120"/>
    </location>
</feature>
<keyword evidence="3" id="KW-0963">Cytoplasm</keyword>
<dbReference type="PROSITE" id="PS51329">
    <property type="entry name" value="C_CAP_COFACTOR_C"/>
    <property type="match status" value="1"/>
</dbReference>
<comment type="subcellular location">
    <subcellularLocation>
        <location evidence="1">Cytoplasm</location>
    </subcellularLocation>
</comment>
<dbReference type="GO" id="GO:0007021">
    <property type="term" value="P:tubulin complex assembly"/>
    <property type="evidence" value="ECO:0007669"/>
    <property type="project" value="TreeGrafter"/>
</dbReference>
<evidence type="ECO:0000256" key="5">
    <source>
        <dbReference type="ARBA" id="ARBA00026055"/>
    </source>
</evidence>
<dbReference type="InterPro" id="IPR017901">
    <property type="entry name" value="C-CAP_CF_C-like"/>
</dbReference>
<feature type="region of interest" description="Disordered" evidence="6">
    <location>
        <begin position="87"/>
        <end position="120"/>
    </location>
</feature>
<dbReference type="Gene3D" id="1.20.58.1250">
    <property type="entry name" value="Tubulin Binding Cofactor C, N-terminal domain"/>
    <property type="match status" value="1"/>
</dbReference>
<dbReference type="EMBL" id="JAEPQZ010000002">
    <property type="protein sequence ID" value="KAG2184771.1"/>
    <property type="molecule type" value="Genomic_DNA"/>
</dbReference>
<dbReference type="AlphaFoldDB" id="A0A8H7Q4Y7"/>
<feature type="compositionally biased region" description="Basic residues" evidence="6">
    <location>
        <begin position="93"/>
        <end position="103"/>
    </location>
</feature>
<evidence type="ECO:0000256" key="3">
    <source>
        <dbReference type="ARBA" id="ARBA00022490"/>
    </source>
</evidence>
<organism evidence="8 9">
    <name type="scientific">Mortierella isabellina</name>
    <name type="common">Filamentous fungus</name>
    <name type="synonym">Umbelopsis isabellina</name>
    <dbReference type="NCBI Taxonomy" id="91625"/>
    <lineage>
        <taxon>Eukaryota</taxon>
        <taxon>Fungi</taxon>
        <taxon>Fungi incertae sedis</taxon>
        <taxon>Mucoromycota</taxon>
        <taxon>Mucoromycotina</taxon>
        <taxon>Umbelopsidomycetes</taxon>
        <taxon>Umbelopsidales</taxon>
        <taxon>Umbelopsidaceae</taxon>
        <taxon>Umbelopsis</taxon>
    </lineage>
</organism>
<keyword evidence="4" id="KW-0007">Acetylation</keyword>
<dbReference type="InterPro" id="IPR038397">
    <property type="entry name" value="TBCC_N_sf"/>
</dbReference>
<reference evidence="8" key="1">
    <citation type="submission" date="2020-12" db="EMBL/GenBank/DDBJ databases">
        <title>Metabolic potential, ecology and presence of endohyphal bacteria is reflected in genomic diversity of Mucoromycotina.</title>
        <authorList>
            <person name="Muszewska A."/>
            <person name="Okrasinska A."/>
            <person name="Steczkiewicz K."/>
            <person name="Drgas O."/>
            <person name="Orlowska M."/>
            <person name="Perlinska-Lenart U."/>
            <person name="Aleksandrzak-Piekarczyk T."/>
            <person name="Szatraj K."/>
            <person name="Zielenkiewicz U."/>
            <person name="Pilsyk S."/>
            <person name="Malc E."/>
            <person name="Mieczkowski P."/>
            <person name="Kruszewska J.S."/>
            <person name="Biernat P."/>
            <person name="Pawlowska J."/>
        </authorList>
    </citation>
    <scope>NUCLEOTIDE SEQUENCE</scope>
    <source>
        <strain evidence="8">WA0000067209</strain>
    </source>
</reference>
<comment type="subunit">
    <text evidence="5">Supercomplex made of cofactors A to E. Cofactors A and D function by capturing and stabilizing tubulin in a quasi-native conformation. Cofactor E binds to the cofactor D-tubulin complex; interaction with cofactor C then causes the release of tubulin polypeptides that are committed to the native state.</text>
</comment>
<dbReference type="PANTHER" id="PTHR15139:SF0">
    <property type="entry name" value="TUBULIN-SPECIFIC CHAPERONE C"/>
    <property type="match status" value="1"/>
</dbReference>
<dbReference type="PANTHER" id="PTHR15139">
    <property type="entry name" value="TUBULIN FOLDING COFACTOR C"/>
    <property type="match status" value="1"/>
</dbReference>
<evidence type="ECO:0000256" key="4">
    <source>
        <dbReference type="ARBA" id="ARBA00022990"/>
    </source>
</evidence>
<dbReference type="InterPro" id="IPR012945">
    <property type="entry name" value="Tubulin-bd_cofactor_C_dom"/>
</dbReference>
<comment type="caution">
    <text evidence="8">The sequence shown here is derived from an EMBL/GenBank/DDBJ whole genome shotgun (WGS) entry which is preliminary data.</text>
</comment>
<dbReference type="InterPro" id="IPR016098">
    <property type="entry name" value="CAP/MinC_C"/>
</dbReference>
<evidence type="ECO:0000256" key="6">
    <source>
        <dbReference type="SAM" id="MobiDB-lite"/>
    </source>
</evidence>
<dbReference type="InterPro" id="IPR027684">
    <property type="entry name" value="TBCC"/>
</dbReference>
<dbReference type="Gene3D" id="2.160.20.70">
    <property type="match status" value="1"/>
</dbReference>
<dbReference type="Pfam" id="PF16752">
    <property type="entry name" value="TBCC_N"/>
    <property type="match status" value="1"/>
</dbReference>
<evidence type="ECO:0000259" key="7">
    <source>
        <dbReference type="PROSITE" id="PS51329"/>
    </source>
</evidence>
<gene>
    <name evidence="8" type="ORF">INT43_000684</name>
</gene>
<accession>A0A8H7Q4Y7</accession>
<sequence length="315" mass="35559">MESTSASAKFYAEFQGEKDDIQDQLSRSNKLEKAQLETHFESLLIRINALERRLTESTGFIPPYDQRQFASALRTLKDNLTEARSNLTPRSKFSFKSRQKKTTKPPPTKSIEDNVTETKTESSIVDKNTVKFEDVQNSYLTFPNNNETVVDVSITNVKNCIIVLPEHLESVTAIHIKNVDQCVIRAGRVSGSILIYGCKRSIIVAACHQFRMHDSVAVKLLLAVSSRPIMEDSQEIAIGPYSPGERNSNGEALNTTNYYDCMEDFNWLKQQESPNWGLMDTDSSDKLYQSIVDLDEHKAKQAIADSCADLYEQLS</sequence>
<dbReference type="GO" id="GO:0005737">
    <property type="term" value="C:cytoplasm"/>
    <property type="evidence" value="ECO:0007669"/>
    <property type="project" value="UniProtKB-SubCell"/>
</dbReference>
<dbReference type="GO" id="GO:0015631">
    <property type="term" value="F:tubulin binding"/>
    <property type="evidence" value="ECO:0007669"/>
    <property type="project" value="InterPro"/>
</dbReference>